<sequence>MAAQDDSHVGNTSPLLSPDPKTAASLINQVDVLQEWDDENEEFTGPNYKQADDDYFSSVQDTLNEINRDAFGSKGEEDAIEAMLKNLLLDNNINSDAPKDFLYDTMLSKLLGRELLHAPLLDLHNEECPTPSCQLVENEKCRFEAQYSYLGELMALWDRKQPSSDEPESNIEDKGIDILIQIQDCGCPPDELIRDIGGDPTLFNINNSDNIGADFQSQGCPMM</sequence>
<dbReference type="RefSeq" id="XP_013239029.1">
    <property type="nucleotide sequence ID" value="XM_013383575.1"/>
</dbReference>
<comment type="caution">
    <text evidence="2">The sequence shown here is derived from an EMBL/GenBank/DDBJ whole genome shotgun (WGS) entry which is preliminary data.</text>
</comment>
<protein>
    <submittedName>
        <fullName evidence="2">Uncharacterized protein</fullName>
    </submittedName>
</protein>
<dbReference type="Pfam" id="PF04614">
    <property type="entry name" value="Pex19"/>
    <property type="match status" value="1"/>
</dbReference>
<dbReference type="OrthoDB" id="21292at2759"/>
<dbReference type="InterPro" id="IPR038322">
    <property type="entry name" value="Pex19_C_sf"/>
</dbReference>
<proteinExistence type="predicted"/>
<accession>A0A098VTY6</accession>
<dbReference type="VEuPathDB" id="MicrosporidiaDB:DI09_154p30"/>
<gene>
    <name evidence="2" type="ORF">DI09_154p30</name>
</gene>
<dbReference type="HOGENOM" id="CLU_1240403_0_0_1"/>
<evidence type="ECO:0000313" key="3">
    <source>
        <dbReference type="Proteomes" id="UP000029725"/>
    </source>
</evidence>
<dbReference type="InterPro" id="IPR006708">
    <property type="entry name" value="Pex19"/>
</dbReference>
<name>A0A098VTY6_9MICR</name>
<feature type="region of interest" description="Disordered" evidence="1">
    <location>
        <begin position="1"/>
        <end position="21"/>
    </location>
</feature>
<dbReference type="AlphaFoldDB" id="A0A098VTY6"/>
<dbReference type="Gene3D" id="1.20.120.900">
    <property type="entry name" value="Pex19, mPTS binding domain"/>
    <property type="match status" value="1"/>
</dbReference>
<reference evidence="2 3" key="1">
    <citation type="submission" date="2014-04" db="EMBL/GenBank/DDBJ databases">
        <title>A new species of microsporidia sheds light on the evolution of extreme parasitism.</title>
        <authorList>
            <person name="Haag K.L."/>
            <person name="James T.Y."/>
            <person name="Larsson R."/>
            <person name="Schaer T.M."/>
            <person name="Refardt D."/>
            <person name="Pombert J.-F."/>
            <person name="Ebert D."/>
        </authorList>
    </citation>
    <scope>NUCLEOTIDE SEQUENCE [LARGE SCALE GENOMIC DNA]</scope>
    <source>
        <strain evidence="2 3">UGP3</strain>
        <tissue evidence="2">Spores</tissue>
    </source>
</reference>
<dbReference type="GO" id="GO:0005777">
    <property type="term" value="C:peroxisome"/>
    <property type="evidence" value="ECO:0007669"/>
    <property type="project" value="InterPro"/>
</dbReference>
<evidence type="ECO:0000256" key="1">
    <source>
        <dbReference type="SAM" id="MobiDB-lite"/>
    </source>
</evidence>
<evidence type="ECO:0000313" key="2">
    <source>
        <dbReference type="EMBL" id="KGG52593.1"/>
    </source>
</evidence>
<dbReference type="EMBL" id="JMKJ01000060">
    <property type="protein sequence ID" value="KGG52593.1"/>
    <property type="molecule type" value="Genomic_DNA"/>
</dbReference>
<keyword evidence="3" id="KW-1185">Reference proteome</keyword>
<dbReference type="GeneID" id="25258517"/>
<organism evidence="2 3">
    <name type="scientific">Mitosporidium daphniae</name>
    <dbReference type="NCBI Taxonomy" id="1485682"/>
    <lineage>
        <taxon>Eukaryota</taxon>
        <taxon>Fungi</taxon>
        <taxon>Fungi incertae sedis</taxon>
        <taxon>Microsporidia</taxon>
        <taxon>Mitosporidium</taxon>
    </lineage>
</organism>
<dbReference type="Proteomes" id="UP000029725">
    <property type="component" value="Unassembled WGS sequence"/>
</dbReference>